<dbReference type="InterPro" id="IPR015883">
    <property type="entry name" value="Glyco_hydro_20_cat"/>
</dbReference>
<dbReference type="InterPro" id="IPR025705">
    <property type="entry name" value="Beta_hexosaminidase_sua/sub"/>
</dbReference>
<comment type="similarity">
    <text evidence="2">Belongs to the glycosyl hydrolase 20 family.</text>
</comment>
<keyword evidence="6" id="KW-0325">Glycoprotein</keyword>
<dbReference type="AlphaFoldDB" id="A9UV73"/>
<dbReference type="GO" id="GO:0005975">
    <property type="term" value="P:carbohydrate metabolic process"/>
    <property type="evidence" value="ECO:0007669"/>
    <property type="project" value="InterPro"/>
</dbReference>
<dbReference type="InterPro" id="IPR017853">
    <property type="entry name" value="GH"/>
</dbReference>
<dbReference type="eggNOG" id="KOG2499">
    <property type="taxonomic scope" value="Eukaryota"/>
</dbReference>
<evidence type="ECO:0000313" key="10">
    <source>
        <dbReference type="EMBL" id="EDQ91031.1"/>
    </source>
</evidence>
<reference evidence="10 11" key="1">
    <citation type="journal article" date="2008" name="Nature">
        <title>The genome of the choanoflagellate Monosiga brevicollis and the origin of metazoans.</title>
        <authorList>
            <consortium name="JGI Sequencing"/>
            <person name="King N."/>
            <person name="Westbrook M.J."/>
            <person name="Young S.L."/>
            <person name="Kuo A."/>
            <person name="Abedin M."/>
            <person name="Chapman J."/>
            <person name="Fairclough S."/>
            <person name="Hellsten U."/>
            <person name="Isogai Y."/>
            <person name="Letunic I."/>
            <person name="Marr M."/>
            <person name="Pincus D."/>
            <person name="Putnam N."/>
            <person name="Rokas A."/>
            <person name="Wright K.J."/>
            <person name="Zuzow R."/>
            <person name="Dirks W."/>
            <person name="Good M."/>
            <person name="Goodstein D."/>
            <person name="Lemons D."/>
            <person name="Li W."/>
            <person name="Lyons J.B."/>
            <person name="Morris A."/>
            <person name="Nichols S."/>
            <person name="Richter D.J."/>
            <person name="Salamov A."/>
            <person name="Bork P."/>
            <person name="Lim W.A."/>
            <person name="Manning G."/>
            <person name="Miller W.T."/>
            <person name="McGinnis W."/>
            <person name="Shapiro H."/>
            <person name="Tjian R."/>
            <person name="Grigoriev I.V."/>
            <person name="Rokhsar D."/>
        </authorList>
    </citation>
    <scope>NUCLEOTIDE SEQUENCE [LARGE SCALE GENOMIC DNA]</scope>
    <source>
        <strain evidence="11">MX1 / ATCC 50154</strain>
    </source>
</reference>
<dbReference type="EMBL" id="CH991546">
    <property type="protein sequence ID" value="EDQ91031.1"/>
    <property type="molecule type" value="Genomic_DNA"/>
</dbReference>
<dbReference type="Pfam" id="PF00728">
    <property type="entry name" value="Glyco_hydro_20"/>
    <property type="match status" value="1"/>
</dbReference>
<evidence type="ECO:0000259" key="9">
    <source>
        <dbReference type="Pfam" id="PF00728"/>
    </source>
</evidence>
<evidence type="ECO:0000256" key="3">
    <source>
        <dbReference type="ARBA" id="ARBA00012663"/>
    </source>
</evidence>
<dbReference type="KEGG" id="mbr:MONBRDRAFT_15452"/>
<accession>A9UV73</accession>
<gene>
    <name evidence="10" type="ORF">MONBRDRAFT_15452</name>
</gene>
<dbReference type="FunFam" id="3.20.20.80:FF:000063">
    <property type="entry name" value="Beta-hexosaminidase"/>
    <property type="match status" value="1"/>
</dbReference>
<comment type="catalytic activity">
    <reaction evidence="1">
        <text>Hydrolysis of terminal non-reducing N-acetyl-D-hexosamine residues in N-acetyl-beta-D-hexosaminides.</text>
        <dbReference type="EC" id="3.2.1.52"/>
    </reaction>
</comment>
<dbReference type="Proteomes" id="UP000001357">
    <property type="component" value="Unassembled WGS sequence"/>
</dbReference>
<keyword evidence="11" id="KW-1185">Reference proteome</keyword>
<keyword evidence="5" id="KW-0378">Hydrolase</keyword>
<keyword evidence="4" id="KW-0732">Signal</keyword>
<dbReference type="SUPFAM" id="SSF51445">
    <property type="entry name" value="(Trans)glycosidases"/>
    <property type="match status" value="1"/>
</dbReference>
<dbReference type="RefSeq" id="XP_001744328.1">
    <property type="nucleotide sequence ID" value="XM_001744276.1"/>
</dbReference>
<evidence type="ECO:0000256" key="4">
    <source>
        <dbReference type="ARBA" id="ARBA00022729"/>
    </source>
</evidence>
<evidence type="ECO:0000256" key="7">
    <source>
        <dbReference type="ARBA" id="ARBA00023295"/>
    </source>
</evidence>
<dbReference type="EC" id="3.2.1.52" evidence="3"/>
<evidence type="ECO:0000256" key="2">
    <source>
        <dbReference type="ARBA" id="ARBA00006285"/>
    </source>
</evidence>
<name>A9UV73_MONBE</name>
<dbReference type="InParanoid" id="A9UV73"/>
<organism evidence="10 11">
    <name type="scientific">Monosiga brevicollis</name>
    <name type="common">Choanoflagellate</name>
    <dbReference type="NCBI Taxonomy" id="81824"/>
    <lineage>
        <taxon>Eukaryota</taxon>
        <taxon>Choanoflagellata</taxon>
        <taxon>Craspedida</taxon>
        <taxon>Salpingoecidae</taxon>
        <taxon>Monosiga</taxon>
    </lineage>
</organism>
<feature type="non-terminal residue" evidence="10">
    <location>
        <position position="344"/>
    </location>
</feature>
<evidence type="ECO:0000256" key="6">
    <source>
        <dbReference type="ARBA" id="ARBA00023180"/>
    </source>
</evidence>
<dbReference type="PRINTS" id="PR00738">
    <property type="entry name" value="GLHYDRLASE20"/>
</dbReference>
<evidence type="ECO:0000256" key="1">
    <source>
        <dbReference type="ARBA" id="ARBA00001231"/>
    </source>
</evidence>
<evidence type="ECO:0000256" key="8">
    <source>
        <dbReference type="PIRSR" id="PIRSR625705-1"/>
    </source>
</evidence>
<dbReference type="OMA" id="RLWSNEK"/>
<dbReference type="GeneID" id="5889327"/>
<proteinExistence type="inferred from homology"/>
<dbReference type="PANTHER" id="PTHR22600">
    <property type="entry name" value="BETA-HEXOSAMINIDASE"/>
    <property type="match status" value="1"/>
</dbReference>
<evidence type="ECO:0000256" key="5">
    <source>
        <dbReference type="ARBA" id="ARBA00022801"/>
    </source>
</evidence>
<feature type="domain" description="Glycoside hydrolase family 20 catalytic" evidence="9">
    <location>
        <begin position="12"/>
        <end position="344"/>
    </location>
</feature>
<sequence>MTPWNISDQPDFTYRGLLVDVARTYLPIETLKTIVDGCLYSKINVVHLHLTDSQSFPLWLTTLTDITVHGATSADKVYTPDMLRELVNYAALRGVRIIPEIDTPGHSRSFGLSPETKDIVACAYEKDWEKSCAEPPCGQLNPTLDKTYTVLQYVFYDLVLIFKDPYIHLGYDEINHNCWLSDAGIAAYLQQHNQTVGDLLLTYFQRQRALLASVAADRRFIYWEEASMQDPQLPIESSDVVQVWSNKAALQAALVNTSADVLISWSSNVYLDCGAGNMFGDDSWCDPYKTWWTMYSADPLNGTLPNQRSRVRGGTAAMWGELATPGVVVPRTFPRATAYAGRLW</sequence>
<dbReference type="GO" id="GO:0004563">
    <property type="term" value="F:beta-N-acetylhexosaminidase activity"/>
    <property type="evidence" value="ECO:0007669"/>
    <property type="project" value="UniProtKB-EC"/>
</dbReference>
<keyword evidence="7" id="KW-0326">Glycosidase</keyword>
<dbReference type="PANTHER" id="PTHR22600:SF21">
    <property type="entry name" value="BETA-HEXOSAMINIDASE A"/>
    <property type="match status" value="1"/>
</dbReference>
<evidence type="ECO:0000313" key="11">
    <source>
        <dbReference type="Proteomes" id="UP000001357"/>
    </source>
</evidence>
<protein>
    <recommendedName>
        <fullName evidence="3">beta-N-acetylhexosaminidase</fullName>
        <ecNumber evidence="3">3.2.1.52</ecNumber>
    </recommendedName>
</protein>
<feature type="active site" description="Proton donor" evidence="8">
    <location>
        <position position="173"/>
    </location>
</feature>
<dbReference type="STRING" id="81824.A9UV73"/>
<dbReference type="Gene3D" id="3.20.20.80">
    <property type="entry name" value="Glycosidases"/>
    <property type="match status" value="1"/>
</dbReference>